<sequence>MARDYKHRAQNNKNTNTPYKQRAQANSKIGPLKWMLITALVISFAVFLVYLRSMDNKPGAITLTKTLTTADLAKIETQKKAEPEPKKEPQPPQFDFYTILPQKEMVVADHEIKTRAREERVGKTKNTHYVIQAGSFKSSKEADQLRAKLALMGIESKINKAKVGDVIWYRVKIGPYARLDSVKTVMSRLKQNDMKPVVTEIENLD</sequence>
<dbReference type="PANTHER" id="PTHR38687:SF2">
    <property type="entry name" value="CELL DIVISION PROTEIN FTSN"/>
    <property type="match status" value="1"/>
</dbReference>
<dbReference type="InterPro" id="IPR007730">
    <property type="entry name" value="SPOR-like_dom"/>
</dbReference>
<dbReference type="EMBL" id="FUKJ01000194">
    <property type="protein sequence ID" value="SJM92481.1"/>
    <property type="molecule type" value="Genomic_DNA"/>
</dbReference>
<keyword evidence="2" id="KW-0472">Membrane</keyword>
<dbReference type="RefSeq" id="WP_179210201.1">
    <property type="nucleotide sequence ID" value="NZ_FUKJ01000194.1"/>
</dbReference>
<dbReference type="SUPFAM" id="SSF110997">
    <property type="entry name" value="Sporulation related repeat"/>
    <property type="match status" value="1"/>
</dbReference>
<dbReference type="PROSITE" id="PS51724">
    <property type="entry name" value="SPOR"/>
    <property type="match status" value="1"/>
</dbReference>
<protein>
    <submittedName>
        <fullName evidence="4">Sporulation domain-containing protein</fullName>
    </submittedName>
</protein>
<evidence type="ECO:0000313" key="5">
    <source>
        <dbReference type="Proteomes" id="UP000195442"/>
    </source>
</evidence>
<keyword evidence="2" id="KW-0812">Transmembrane</keyword>
<evidence type="ECO:0000313" key="4">
    <source>
        <dbReference type="EMBL" id="SJM92481.1"/>
    </source>
</evidence>
<feature type="compositionally biased region" description="Polar residues" evidence="1">
    <location>
        <begin position="11"/>
        <end position="23"/>
    </location>
</feature>
<reference evidence="5" key="1">
    <citation type="submission" date="2017-02" db="EMBL/GenBank/DDBJ databases">
        <authorList>
            <person name="Daims H."/>
        </authorList>
    </citation>
    <scope>NUCLEOTIDE SEQUENCE [LARGE SCALE GENOMIC DNA]</scope>
</reference>
<dbReference type="Gene3D" id="3.30.70.1070">
    <property type="entry name" value="Sporulation related repeat"/>
    <property type="match status" value="1"/>
</dbReference>
<feature type="domain" description="SPOR" evidence="3">
    <location>
        <begin position="123"/>
        <end position="202"/>
    </location>
</feature>
<keyword evidence="5" id="KW-1185">Reference proteome</keyword>
<organism evidence="4 5">
    <name type="scientific">Crenothrix polyspora</name>
    <dbReference type="NCBI Taxonomy" id="360316"/>
    <lineage>
        <taxon>Bacteria</taxon>
        <taxon>Pseudomonadati</taxon>
        <taxon>Pseudomonadota</taxon>
        <taxon>Gammaproteobacteria</taxon>
        <taxon>Methylococcales</taxon>
        <taxon>Crenotrichaceae</taxon>
        <taxon>Crenothrix</taxon>
    </lineage>
</organism>
<evidence type="ECO:0000259" key="3">
    <source>
        <dbReference type="PROSITE" id="PS51724"/>
    </source>
</evidence>
<evidence type="ECO:0000256" key="1">
    <source>
        <dbReference type="SAM" id="MobiDB-lite"/>
    </source>
</evidence>
<dbReference type="InterPro" id="IPR052521">
    <property type="entry name" value="Cell_div_SPOR-domain"/>
</dbReference>
<dbReference type="Pfam" id="PF05036">
    <property type="entry name" value="SPOR"/>
    <property type="match status" value="1"/>
</dbReference>
<evidence type="ECO:0000256" key="2">
    <source>
        <dbReference type="SAM" id="Phobius"/>
    </source>
</evidence>
<name>A0A1R4H8Y1_9GAMM</name>
<feature type="compositionally biased region" description="Basic residues" evidence="1">
    <location>
        <begin position="1"/>
        <end position="10"/>
    </location>
</feature>
<feature type="transmembrane region" description="Helical" evidence="2">
    <location>
        <begin position="34"/>
        <end position="51"/>
    </location>
</feature>
<proteinExistence type="predicted"/>
<dbReference type="InterPro" id="IPR036680">
    <property type="entry name" value="SPOR-like_sf"/>
</dbReference>
<dbReference type="Proteomes" id="UP000195442">
    <property type="component" value="Unassembled WGS sequence"/>
</dbReference>
<dbReference type="GO" id="GO:0042834">
    <property type="term" value="F:peptidoglycan binding"/>
    <property type="evidence" value="ECO:0007669"/>
    <property type="project" value="InterPro"/>
</dbReference>
<dbReference type="AlphaFoldDB" id="A0A1R4H8Y1"/>
<accession>A0A1R4H8Y1</accession>
<feature type="region of interest" description="Disordered" evidence="1">
    <location>
        <begin position="1"/>
        <end position="23"/>
    </location>
</feature>
<keyword evidence="2" id="KW-1133">Transmembrane helix</keyword>
<gene>
    <name evidence="4" type="ORF">CRENPOLYSF2_2730003</name>
</gene>
<dbReference type="PANTHER" id="PTHR38687">
    <property type="entry name" value="CELL DIVISION PROTEIN DEDD-RELATED"/>
    <property type="match status" value="1"/>
</dbReference>